<sequence>MKNLFFLLALIAICSFGLFFIGVVFYACIEVFFYFFQNIPISFEIFQFRRMLKMSIWGGFFLGFGITFLRLLKIKGF</sequence>
<comment type="caution">
    <text evidence="2">The sequence shown here is derived from an EMBL/GenBank/DDBJ whole genome shotgun (WGS) entry which is preliminary data.</text>
</comment>
<evidence type="ECO:0000256" key="1">
    <source>
        <dbReference type="SAM" id="Phobius"/>
    </source>
</evidence>
<keyword evidence="1" id="KW-0472">Membrane</keyword>
<feature type="transmembrane region" description="Helical" evidence="1">
    <location>
        <begin position="54"/>
        <end position="72"/>
    </location>
</feature>
<evidence type="ECO:0000313" key="2">
    <source>
        <dbReference type="EMBL" id="RDK87487.1"/>
    </source>
</evidence>
<keyword evidence="1" id="KW-0812">Transmembrane</keyword>
<name>A0A370QGJ6_9GAMM</name>
<accession>A0A370QGJ6</accession>
<dbReference type="Proteomes" id="UP000254848">
    <property type="component" value="Unassembled WGS sequence"/>
</dbReference>
<gene>
    <name evidence="2" type="ORF">C8D90_10982</name>
</gene>
<reference evidence="2 3" key="1">
    <citation type="submission" date="2018-07" db="EMBL/GenBank/DDBJ databases">
        <title>Genomic Encyclopedia of Type Strains, Phase IV (KMG-IV): sequencing the most valuable type-strain genomes for metagenomic binning, comparative biology and taxonomic classification.</title>
        <authorList>
            <person name="Goeker M."/>
        </authorList>
    </citation>
    <scope>NUCLEOTIDE SEQUENCE [LARGE SCALE GENOMIC DNA]</scope>
    <source>
        <strain evidence="2 3">DSM 103736</strain>
    </source>
</reference>
<evidence type="ECO:0000313" key="3">
    <source>
        <dbReference type="Proteomes" id="UP000254848"/>
    </source>
</evidence>
<dbReference type="OrthoDB" id="9962161at2"/>
<protein>
    <submittedName>
        <fullName evidence="2">Uncharacterized protein</fullName>
    </submittedName>
</protein>
<dbReference type="RefSeq" id="WP_115459797.1">
    <property type="nucleotide sequence ID" value="NZ_QRAP01000009.1"/>
</dbReference>
<dbReference type="AlphaFoldDB" id="A0A370QGJ6"/>
<keyword evidence="3" id="KW-1185">Reference proteome</keyword>
<organism evidence="2 3">
    <name type="scientific">Enterobacillus tribolii</name>
    <dbReference type="NCBI Taxonomy" id="1487935"/>
    <lineage>
        <taxon>Bacteria</taxon>
        <taxon>Pseudomonadati</taxon>
        <taxon>Pseudomonadota</taxon>
        <taxon>Gammaproteobacteria</taxon>
        <taxon>Enterobacterales</taxon>
        <taxon>Hafniaceae</taxon>
        <taxon>Enterobacillus</taxon>
    </lineage>
</organism>
<keyword evidence="1" id="KW-1133">Transmembrane helix</keyword>
<feature type="transmembrane region" description="Helical" evidence="1">
    <location>
        <begin position="7"/>
        <end position="34"/>
    </location>
</feature>
<dbReference type="EMBL" id="QRAP01000009">
    <property type="protein sequence ID" value="RDK87487.1"/>
    <property type="molecule type" value="Genomic_DNA"/>
</dbReference>
<proteinExistence type="predicted"/>
<dbReference type="PROSITE" id="PS51257">
    <property type="entry name" value="PROKAR_LIPOPROTEIN"/>
    <property type="match status" value="1"/>
</dbReference>